<dbReference type="EMBL" id="JACOPP010000005">
    <property type="protein sequence ID" value="MBC5733280.1"/>
    <property type="molecule type" value="Genomic_DNA"/>
</dbReference>
<keyword evidence="2" id="KW-0479">Metal-binding</keyword>
<dbReference type="SUPFAM" id="SSF49452">
    <property type="entry name" value="Starch-binding domain-like"/>
    <property type="match status" value="1"/>
</dbReference>
<dbReference type="Proteomes" id="UP000661435">
    <property type="component" value="Unassembled WGS sequence"/>
</dbReference>
<dbReference type="SUPFAM" id="SSF51011">
    <property type="entry name" value="Glycosyl hydrolase domain"/>
    <property type="match status" value="1"/>
</dbReference>
<keyword evidence="6" id="KW-1185">Reference proteome</keyword>
<dbReference type="InterPro" id="IPR013784">
    <property type="entry name" value="Carb-bd-like_fold"/>
</dbReference>
<dbReference type="Gene3D" id="3.20.20.80">
    <property type="entry name" value="Glycosidases"/>
    <property type="match status" value="1"/>
</dbReference>
<dbReference type="Pfam" id="PF00128">
    <property type="entry name" value="Alpha-amylase"/>
    <property type="match status" value="2"/>
</dbReference>
<name>A0A8J6M9J2_9FIRM</name>
<dbReference type="SMART" id="SM00642">
    <property type="entry name" value="Aamy"/>
    <property type="match status" value="1"/>
</dbReference>
<keyword evidence="3" id="KW-0732">Signal</keyword>
<dbReference type="AlphaFoldDB" id="A0A8J6M9J2"/>
<comment type="caution">
    <text evidence="5">The sequence shown here is derived from an EMBL/GenBank/DDBJ whole genome shotgun (WGS) entry which is preliminary data.</text>
</comment>
<evidence type="ECO:0000256" key="3">
    <source>
        <dbReference type="ARBA" id="ARBA00022729"/>
    </source>
</evidence>
<dbReference type="InterPro" id="IPR006047">
    <property type="entry name" value="GH13_cat_dom"/>
</dbReference>
<sequence length="588" mass="66590">MGYSASSLSENDTVYMLLTDRFFDGNPNNNGTLGEEYRPGDLHYYQGGDWAGLTQKLQYIKDLGFTAIWISAPQENEKYSRSGDEAGYHGYYTKDFNRPNSHFGTEAELKALIAAADNLGLKIIIDAQLNHTADYLEYPSTTYSPADYKPAAPFDNPAWYHNTPNIVNFDDPNEAQNYSLGGLDDLAQENPDCWQALMDAYWNPDTDSGWFSYGFAGSRVDAVIEIPPQYLALYEQHTGKPSFGEAFTGSVDANAAFQNYMWGMLDFPLYFQMNKVFCKGEAWGGVKWVLDQDDKYNDTNRLFTFLDNHDRSRFLANAGDNWAKLRLALAFQYAVRGIPVVYYGTEQNMAGDFKYTEDTINYYNREMMSSFSENTTTFQYLRRLNRLRREYSDLFTQGVQRELYYSHGDPVYAFSRRNEKNGNELICLFNNSASEQTRTITLNPGGASFTTGAQLTDLLNTDSVIQVQEGDVPNSRSITVTLPPNSARMLTSGCPAEYHQPVYTQTRVIIHYDTGFGNTLSIRGDTLPLHWDFGQRCENVDAATWQFILERPVSGNLAFKVLLNDTTWESGNNHVVQAGGTIELWPSF</sequence>
<evidence type="ECO:0000313" key="5">
    <source>
        <dbReference type="EMBL" id="MBC5733280.1"/>
    </source>
</evidence>
<dbReference type="Pfam" id="PF02806">
    <property type="entry name" value="Alpha-amylase_C"/>
    <property type="match status" value="1"/>
</dbReference>
<dbReference type="Gene3D" id="2.60.40.1180">
    <property type="entry name" value="Golgi alpha-mannosidase II"/>
    <property type="match status" value="1"/>
</dbReference>
<feature type="domain" description="Glycosyl hydrolase family 13 catalytic" evidence="4">
    <location>
        <begin position="16"/>
        <end position="388"/>
    </location>
</feature>
<dbReference type="InterPro" id="IPR006048">
    <property type="entry name" value="A-amylase/branching_C"/>
</dbReference>
<dbReference type="InterPro" id="IPR017853">
    <property type="entry name" value="GH"/>
</dbReference>
<evidence type="ECO:0000256" key="2">
    <source>
        <dbReference type="ARBA" id="ARBA00022723"/>
    </source>
</evidence>
<dbReference type="PANTHER" id="PTHR10357">
    <property type="entry name" value="ALPHA-AMYLASE FAMILY MEMBER"/>
    <property type="match status" value="1"/>
</dbReference>
<dbReference type="GO" id="GO:0030246">
    <property type="term" value="F:carbohydrate binding"/>
    <property type="evidence" value="ECO:0007669"/>
    <property type="project" value="InterPro"/>
</dbReference>
<evidence type="ECO:0000256" key="1">
    <source>
        <dbReference type="ARBA" id="ARBA00001913"/>
    </source>
</evidence>
<dbReference type="GO" id="GO:0005975">
    <property type="term" value="P:carbohydrate metabolic process"/>
    <property type="evidence" value="ECO:0007669"/>
    <property type="project" value="InterPro"/>
</dbReference>
<dbReference type="GO" id="GO:0046872">
    <property type="term" value="F:metal ion binding"/>
    <property type="evidence" value="ECO:0007669"/>
    <property type="project" value="UniProtKB-KW"/>
</dbReference>
<evidence type="ECO:0000313" key="6">
    <source>
        <dbReference type="Proteomes" id="UP000661435"/>
    </source>
</evidence>
<evidence type="ECO:0000259" key="4">
    <source>
        <dbReference type="SMART" id="SM00642"/>
    </source>
</evidence>
<gene>
    <name evidence="5" type="ORF">H8S57_06020</name>
</gene>
<proteinExistence type="predicted"/>
<dbReference type="GO" id="GO:0003824">
    <property type="term" value="F:catalytic activity"/>
    <property type="evidence" value="ECO:0007669"/>
    <property type="project" value="InterPro"/>
</dbReference>
<reference evidence="5" key="1">
    <citation type="submission" date="2020-08" db="EMBL/GenBank/DDBJ databases">
        <title>Genome public.</title>
        <authorList>
            <person name="Liu C."/>
            <person name="Sun Q."/>
        </authorList>
    </citation>
    <scope>NUCLEOTIDE SEQUENCE</scope>
    <source>
        <strain evidence="5">NSJ-51</strain>
    </source>
</reference>
<dbReference type="SUPFAM" id="SSF51445">
    <property type="entry name" value="(Trans)glycosidases"/>
    <property type="match status" value="1"/>
</dbReference>
<accession>A0A8J6M9J2</accession>
<comment type="cofactor">
    <cofactor evidence="1">
        <name>Ca(2+)</name>
        <dbReference type="ChEBI" id="CHEBI:29108"/>
    </cofactor>
</comment>
<dbReference type="PANTHER" id="PTHR10357:SF215">
    <property type="entry name" value="ALPHA-AMYLASE 1"/>
    <property type="match status" value="1"/>
</dbReference>
<dbReference type="RefSeq" id="WP_186907167.1">
    <property type="nucleotide sequence ID" value="NZ_JACOPP010000005.1"/>
</dbReference>
<dbReference type="InterPro" id="IPR013780">
    <property type="entry name" value="Glyco_hydro_b"/>
</dbReference>
<protein>
    <submittedName>
        <fullName evidence="5">Alpha amylase C-terminal domain-containing protein</fullName>
    </submittedName>
</protein>
<organism evidence="5 6">
    <name type="scientific">Lawsonibacter hominis</name>
    <dbReference type="NCBI Taxonomy" id="2763053"/>
    <lineage>
        <taxon>Bacteria</taxon>
        <taxon>Bacillati</taxon>
        <taxon>Bacillota</taxon>
        <taxon>Clostridia</taxon>
        <taxon>Eubacteriales</taxon>
        <taxon>Oscillospiraceae</taxon>
        <taxon>Lawsonibacter</taxon>
    </lineage>
</organism>